<comment type="caution">
    <text evidence="11">The sequence shown here is derived from an EMBL/GenBank/DDBJ whole genome shotgun (WGS) entry which is preliminary data.</text>
</comment>
<evidence type="ECO:0000313" key="12">
    <source>
        <dbReference type="Proteomes" id="UP001628078"/>
    </source>
</evidence>
<dbReference type="PROSITE" id="PS00409">
    <property type="entry name" value="PROKAR_NTER_METHYL"/>
    <property type="match status" value="1"/>
</dbReference>
<feature type="transmembrane region" description="Helical" evidence="10">
    <location>
        <begin position="20"/>
        <end position="40"/>
    </location>
</feature>
<evidence type="ECO:0000256" key="2">
    <source>
        <dbReference type="ARBA" id="ARBA00004241"/>
    </source>
</evidence>
<keyword evidence="3" id="KW-1003">Cell membrane</keyword>
<evidence type="ECO:0000256" key="9">
    <source>
        <dbReference type="ARBA" id="ARBA00043982"/>
    </source>
</evidence>
<proteinExistence type="inferred from homology"/>
<dbReference type="NCBIfam" id="NF040999">
    <property type="entry name" value="pilin_ComGC"/>
    <property type="match status" value="1"/>
</dbReference>
<evidence type="ECO:0000256" key="6">
    <source>
        <dbReference type="ARBA" id="ARBA00022989"/>
    </source>
</evidence>
<dbReference type="InterPro" id="IPR000983">
    <property type="entry name" value="Bac_GSPG_pilin"/>
</dbReference>
<dbReference type="Pfam" id="PF07963">
    <property type="entry name" value="N_methyl"/>
    <property type="match status" value="1"/>
</dbReference>
<dbReference type="PRINTS" id="PR00813">
    <property type="entry name" value="BCTERIALGSPG"/>
</dbReference>
<dbReference type="PIRSF" id="PIRSF029928">
    <property type="entry name" value="Late_competence_ComGC"/>
    <property type="match status" value="1"/>
</dbReference>
<evidence type="ECO:0000256" key="7">
    <source>
        <dbReference type="ARBA" id="ARBA00023136"/>
    </source>
</evidence>
<keyword evidence="7 10" id="KW-0472">Membrane</keyword>
<comment type="subcellular location">
    <subcellularLocation>
        <location evidence="1">Cell membrane</location>
        <topology evidence="1">Single-pass membrane protein</topology>
    </subcellularLocation>
    <subcellularLocation>
        <location evidence="2">Cell surface</location>
    </subcellularLocation>
</comment>
<dbReference type="SUPFAM" id="SSF54523">
    <property type="entry name" value="Pili subunits"/>
    <property type="match status" value="1"/>
</dbReference>
<keyword evidence="5 10" id="KW-0812">Transmembrane</keyword>
<sequence>MKFFFKAPSHLHFNRARSGFTLIEMAVVLFIISLLILIILPNITDSRRSATKTHGQALTQVVQTQVDLYQNDHGDQTVTFDELQTGKYLTGRQIDKAKAEGIEIKDNVVGQK</sequence>
<evidence type="ECO:0000256" key="10">
    <source>
        <dbReference type="SAM" id="Phobius"/>
    </source>
</evidence>
<accession>A0ABQ5JRS8</accession>
<evidence type="ECO:0000256" key="1">
    <source>
        <dbReference type="ARBA" id="ARBA00004162"/>
    </source>
</evidence>
<organism evidence="11 12">
    <name type="scientific">Furfurilactobacillus curtus</name>
    <dbReference type="NCBI Taxonomy" id="1746200"/>
    <lineage>
        <taxon>Bacteria</taxon>
        <taxon>Bacillati</taxon>
        <taxon>Bacillota</taxon>
        <taxon>Bacilli</taxon>
        <taxon>Lactobacillales</taxon>
        <taxon>Lactobacillaceae</taxon>
        <taxon>Furfurilactobacillus</taxon>
    </lineage>
</organism>
<keyword evidence="8" id="KW-0178">Competence</keyword>
<reference evidence="11 12" key="1">
    <citation type="submission" date="2022-03" db="EMBL/GenBank/DDBJ databases">
        <title>Draft genome sequence of Furfurilactobacillus curtus JCM 31185.</title>
        <authorList>
            <person name="Suzuki S."/>
            <person name="Endo A."/>
            <person name="Kajikawa A."/>
        </authorList>
    </citation>
    <scope>NUCLEOTIDE SEQUENCE [LARGE SCALE GENOMIC DNA]</scope>
    <source>
        <strain evidence="11 12">JCM 31185</strain>
    </source>
</reference>
<dbReference type="InterPro" id="IPR012902">
    <property type="entry name" value="N_methyl_site"/>
</dbReference>
<dbReference type="NCBIfam" id="TIGR02532">
    <property type="entry name" value="IV_pilin_GFxxxE"/>
    <property type="match status" value="1"/>
</dbReference>
<keyword evidence="6 10" id="KW-1133">Transmembrane helix</keyword>
<gene>
    <name evidence="11" type="ORF">JCM31185_11490</name>
</gene>
<evidence type="ECO:0000256" key="5">
    <source>
        <dbReference type="ARBA" id="ARBA00022692"/>
    </source>
</evidence>
<dbReference type="InterPro" id="IPR045584">
    <property type="entry name" value="Pilin-like"/>
</dbReference>
<name>A0ABQ5JRS8_9LACO</name>
<dbReference type="EMBL" id="BQXO01000003">
    <property type="protein sequence ID" value="GKT05861.1"/>
    <property type="molecule type" value="Genomic_DNA"/>
</dbReference>
<keyword evidence="12" id="KW-1185">Reference proteome</keyword>
<dbReference type="RefSeq" id="WP_407883493.1">
    <property type="nucleotide sequence ID" value="NZ_BQXO01000003.1"/>
</dbReference>
<evidence type="ECO:0000256" key="8">
    <source>
        <dbReference type="ARBA" id="ARBA00023287"/>
    </source>
</evidence>
<evidence type="ECO:0000256" key="3">
    <source>
        <dbReference type="ARBA" id="ARBA00022475"/>
    </source>
</evidence>
<comment type="similarity">
    <text evidence="9">Belongs to the ComGC family.</text>
</comment>
<dbReference type="Proteomes" id="UP001628078">
    <property type="component" value="Unassembled WGS sequence"/>
</dbReference>
<keyword evidence="4" id="KW-0488">Methylation</keyword>
<protein>
    <submittedName>
        <fullName evidence="11">Competence protein ComGC</fullName>
    </submittedName>
</protein>
<dbReference type="Gene3D" id="3.30.700.10">
    <property type="entry name" value="Glycoprotein, Type 4 Pilin"/>
    <property type="match status" value="1"/>
</dbReference>
<evidence type="ECO:0000256" key="4">
    <source>
        <dbReference type="ARBA" id="ARBA00022481"/>
    </source>
</evidence>
<evidence type="ECO:0000313" key="11">
    <source>
        <dbReference type="EMBL" id="GKT05861.1"/>
    </source>
</evidence>
<dbReference type="InterPro" id="IPR016940">
    <property type="entry name" value="ComGC"/>
</dbReference>